<dbReference type="STRING" id="229203.SAMN05444338_104119"/>
<dbReference type="SFLD" id="SFLDG01067">
    <property type="entry name" value="SPASM/twitch_domain_containing"/>
    <property type="match status" value="1"/>
</dbReference>
<keyword evidence="2" id="KW-0949">S-adenosyl-L-methionine</keyword>
<evidence type="ECO:0000256" key="4">
    <source>
        <dbReference type="ARBA" id="ARBA00023004"/>
    </source>
</evidence>
<accession>A0A1H2VMV0</accession>
<dbReference type="InterPro" id="IPR013785">
    <property type="entry name" value="Aldolase_TIM"/>
</dbReference>
<gene>
    <name evidence="8" type="ORF">SAMN05444338_104119</name>
</gene>
<dbReference type="AlphaFoldDB" id="A0A1H2VMV0"/>
<dbReference type="SFLD" id="SFLDS00029">
    <property type="entry name" value="Radical_SAM"/>
    <property type="match status" value="1"/>
</dbReference>
<dbReference type="InterPro" id="IPR007345">
    <property type="entry name" value="Polysacch_pyruvyl_Trfase"/>
</dbReference>
<comment type="cofactor">
    <cofactor evidence="1">
        <name>[4Fe-4S] cluster</name>
        <dbReference type="ChEBI" id="CHEBI:49883"/>
    </cofactor>
</comment>
<evidence type="ECO:0000256" key="1">
    <source>
        <dbReference type="ARBA" id="ARBA00001966"/>
    </source>
</evidence>
<evidence type="ECO:0000259" key="6">
    <source>
        <dbReference type="Pfam" id="PF04055"/>
    </source>
</evidence>
<dbReference type="CDD" id="cd01335">
    <property type="entry name" value="Radical_SAM"/>
    <property type="match status" value="1"/>
</dbReference>
<keyword evidence="3" id="KW-0479">Metal-binding</keyword>
<dbReference type="PANTHER" id="PTHR11228">
    <property type="entry name" value="RADICAL SAM DOMAIN PROTEIN"/>
    <property type="match status" value="1"/>
</dbReference>
<evidence type="ECO:0000256" key="5">
    <source>
        <dbReference type="ARBA" id="ARBA00023014"/>
    </source>
</evidence>
<dbReference type="Proteomes" id="UP000198569">
    <property type="component" value="Unassembled WGS sequence"/>
</dbReference>
<evidence type="ECO:0000313" key="9">
    <source>
        <dbReference type="Proteomes" id="UP000198569"/>
    </source>
</evidence>
<dbReference type="Pfam" id="PF04055">
    <property type="entry name" value="Radical_SAM"/>
    <property type="match status" value="1"/>
</dbReference>
<dbReference type="EMBL" id="FNMV01000004">
    <property type="protein sequence ID" value="SDW69641.1"/>
    <property type="molecule type" value="Genomic_DNA"/>
</dbReference>
<feature type="domain" description="Polysaccharide pyruvyl transferase" evidence="7">
    <location>
        <begin position="379"/>
        <end position="677"/>
    </location>
</feature>
<dbReference type="RefSeq" id="WP_091430495.1">
    <property type="nucleotide sequence ID" value="NZ_FNMV01000004.1"/>
</dbReference>
<dbReference type="Gene3D" id="3.20.20.70">
    <property type="entry name" value="Aldolase class I"/>
    <property type="match status" value="1"/>
</dbReference>
<dbReference type="GO" id="GO:0051536">
    <property type="term" value="F:iron-sulfur cluster binding"/>
    <property type="evidence" value="ECO:0007669"/>
    <property type="project" value="UniProtKB-KW"/>
</dbReference>
<reference evidence="9" key="1">
    <citation type="submission" date="2016-10" db="EMBL/GenBank/DDBJ databases">
        <authorList>
            <person name="Varghese N."/>
            <person name="Submissions S."/>
        </authorList>
    </citation>
    <scope>NUCLEOTIDE SEQUENCE [LARGE SCALE GENOMIC DNA]</scope>
    <source>
        <strain evidence="9">DSM 15718</strain>
    </source>
</reference>
<dbReference type="InterPro" id="IPR007197">
    <property type="entry name" value="rSAM"/>
</dbReference>
<feature type="domain" description="Radical SAM core" evidence="6">
    <location>
        <begin position="15"/>
        <end position="160"/>
    </location>
</feature>
<proteinExistence type="predicted"/>
<dbReference type="InterPro" id="IPR050377">
    <property type="entry name" value="Radical_SAM_PqqE_MftC-like"/>
</dbReference>
<protein>
    <submittedName>
        <fullName evidence="8">Radical SAM superfamily enzyme, MoaA/NifB/PqqE/SkfB family</fullName>
    </submittedName>
</protein>
<organism evidence="8 9">
    <name type="scientific">Flavobacterium degerlachei</name>
    <dbReference type="NCBI Taxonomy" id="229203"/>
    <lineage>
        <taxon>Bacteria</taxon>
        <taxon>Pseudomonadati</taxon>
        <taxon>Bacteroidota</taxon>
        <taxon>Flavobacteriia</taxon>
        <taxon>Flavobacteriales</taxon>
        <taxon>Flavobacteriaceae</taxon>
        <taxon>Flavobacterium</taxon>
    </lineage>
</organism>
<dbReference type="Pfam" id="PF04230">
    <property type="entry name" value="PS_pyruv_trans"/>
    <property type="match status" value="1"/>
</dbReference>
<dbReference type="GO" id="GO:0046872">
    <property type="term" value="F:metal ion binding"/>
    <property type="evidence" value="ECO:0007669"/>
    <property type="project" value="UniProtKB-KW"/>
</dbReference>
<keyword evidence="5" id="KW-0411">Iron-sulfur</keyword>
<dbReference type="OrthoDB" id="3199616at2"/>
<evidence type="ECO:0000259" key="7">
    <source>
        <dbReference type="Pfam" id="PF04230"/>
    </source>
</evidence>
<dbReference type="SUPFAM" id="SSF102114">
    <property type="entry name" value="Radical SAM enzymes"/>
    <property type="match status" value="1"/>
</dbReference>
<keyword evidence="9" id="KW-1185">Reference proteome</keyword>
<evidence type="ECO:0000256" key="3">
    <source>
        <dbReference type="ARBA" id="ARBA00022723"/>
    </source>
</evidence>
<name>A0A1H2VMV0_9FLAO</name>
<evidence type="ECO:0000313" key="8">
    <source>
        <dbReference type="EMBL" id="SDW69641.1"/>
    </source>
</evidence>
<dbReference type="PANTHER" id="PTHR11228:SF34">
    <property type="entry name" value="TUNGSTEN-CONTAINING ALDEHYDE FERREDOXIN OXIDOREDUCTASE COFACTOR MODIFYING PROTEIN"/>
    <property type="match status" value="1"/>
</dbReference>
<sequence>MSLTQIKKPTLINLPITEVCDSKCVMCNIWNDDKEDAFLPEVLRNKFKDPFYSEVKHLGISGGEPTLNPKLIENIEVILTELKLKTLSMTSHGFHTDKHQILLPQIKKLCEIHNVRFGLNISLDGIDEVHLKIRRIKDAFKKTTATAFYAKSIGIPVQLQTTVSRDNVYNVVKVREFAIKNGFESIFRVATEIARLCNEDLQEGIAMDKKQKSFFADFLQSERTITASYSVGRRLFYSDLAKRLTTGANRKAPCSFQSTGLFLSPVGDIYNCSISNSALEIDAEDLEQSIKSSKNSKILNDLVNNKCNTCVHDQSGRWPLYHYLKVHDKTRKYYLKGMKLYKALNLIKEITFSHSEKKDFKTTPTNRILIIGMYGGEHVGDAAILGGVILRLKERFKFTDIDVLSIRKERTECWVDNLDIPININVIDNKSNINPYNYDRLVLAGGPIMNIPTVLLNHIKVINKFKKTNRPFLIEGVGYGPLKTKLSKFLAKKIISKSDEISLRTKEDFQKVIKIRKNSIETYDPAFDYLKYHLKILKESNDKFLNKILKDDKKICVINLRPSDKTYTTNDGVEDSEEKMLNSIVNFIEKNSEDMRYVFMPMNSDQFGFCDFEIAYKLEDKIKQRKLCADYKIWETETTINDCLLLLNKASLTISMRFHGCIFSLSTDTPTIGIDYSTVEKGKVYNLFKNIQKENQVVNLNHFKEDSIINIAKQLI</sequence>
<evidence type="ECO:0000256" key="2">
    <source>
        <dbReference type="ARBA" id="ARBA00022691"/>
    </source>
</evidence>
<dbReference type="InterPro" id="IPR058240">
    <property type="entry name" value="rSAM_sf"/>
</dbReference>
<keyword evidence="4" id="KW-0408">Iron</keyword>
<dbReference type="GO" id="GO:0003824">
    <property type="term" value="F:catalytic activity"/>
    <property type="evidence" value="ECO:0007669"/>
    <property type="project" value="InterPro"/>
</dbReference>